<evidence type="ECO:0000313" key="2">
    <source>
        <dbReference type="EMBL" id="MFC6392412.1"/>
    </source>
</evidence>
<organism evidence="2 3">
    <name type="scientific">Methylorubrum zatmanii</name>
    <dbReference type="NCBI Taxonomy" id="29429"/>
    <lineage>
        <taxon>Bacteria</taxon>
        <taxon>Pseudomonadati</taxon>
        <taxon>Pseudomonadota</taxon>
        <taxon>Alphaproteobacteria</taxon>
        <taxon>Hyphomicrobiales</taxon>
        <taxon>Methylobacteriaceae</taxon>
        <taxon>Methylorubrum</taxon>
    </lineage>
</organism>
<feature type="transmembrane region" description="Helical" evidence="1">
    <location>
        <begin position="259"/>
        <end position="280"/>
    </location>
</feature>
<sequence>MASLGKRLRRWLYLGHRWLGILTCLFFAVWFVSGGVMMYVGFPRLTEAERRAALPSLDWDRVALTPEAALDRAGLAAGEAQRITLSMLADLPVYRIVPWDGATRTVAATDGHVIAGLDVAQALAVAASHPAARAPVALGPVERDQWTVHQRFDPARPFHRIALGDAAGTELYIARATGEIVLDTTRHERFWNWFGAIPHWIYFTPIRAQRDLWRDVVLWLSGIGIAGAVTGLTVGLIRFRLRRRYARGAVTPYRGWMRWHHLGGLVAGTAVLTFIVSGWLSMNPNRWFSAQGPDRAAQGRYAGPADRPFGLDRSALAQSCPDAREARFTRLDGRPGVILACADGRFQPCCAEGARPTLAAITASARRLIPEASPPEVVLIAREDAYWYGHHSERRLPVLRIAFADPAATWFHIDPATGEILGRLDRSDRLSRWLFNGLHSLDIGLLIRHRPAWDAVMLLLLLGGLLVSVSGIVIGWRRLARPL</sequence>
<gene>
    <name evidence="2" type="ORF">ACFQDP_24220</name>
</gene>
<evidence type="ECO:0000256" key="1">
    <source>
        <dbReference type="SAM" id="Phobius"/>
    </source>
</evidence>
<dbReference type="InterPro" id="IPR005625">
    <property type="entry name" value="PepSY-ass_TM"/>
</dbReference>
<reference evidence="3" key="1">
    <citation type="journal article" date="2019" name="Int. J. Syst. Evol. Microbiol.">
        <title>The Global Catalogue of Microorganisms (GCM) 10K type strain sequencing project: providing services to taxonomists for standard genome sequencing and annotation.</title>
        <authorList>
            <consortium name="The Broad Institute Genomics Platform"/>
            <consortium name="The Broad Institute Genome Sequencing Center for Infectious Disease"/>
            <person name="Wu L."/>
            <person name="Ma J."/>
        </authorList>
    </citation>
    <scope>NUCLEOTIDE SEQUENCE [LARGE SCALE GENOMIC DNA]</scope>
    <source>
        <strain evidence="3">CCUG 36916</strain>
    </source>
</reference>
<proteinExistence type="predicted"/>
<keyword evidence="1" id="KW-0472">Membrane</keyword>
<dbReference type="EMBL" id="JBHSTT010000098">
    <property type="protein sequence ID" value="MFC6392412.1"/>
    <property type="molecule type" value="Genomic_DNA"/>
</dbReference>
<dbReference type="PANTHER" id="PTHR34219:SF6">
    <property type="entry name" value="BLR3280 PROTEIN"/>
    <property type="match status" value="1"/>
</dbReference>
<name>A0ABW1WXJ7_9HYPH</name>
<protein>
    <submittedName>
        <fullName evidence="2">PepSY domain-containing protein</fullName>
    </submittedName>
</protein>
<feature type="transmembrane region" description="Helical" evidence="1">
    <location>
        <begin position="216"/>
        <end position="239"/>
    </location>
</feature>
<dbReference type="PANTHER" id="PTHR34219">
    <property type="entry name" value="IRON-REGULATED INNER MEMBRANE PROTEIN-RELATED"/>
    <property type="match status" value="1"/>
</dbReference>
<keyword evidence="1" id="KW-0812">Transmembrane</keyword>
<keyword evidence="1" id="KW-1133">Transmembrane helix</keyword>
<keyword evidence="3" id="KW-1185">Reference proteome</keyword>
<comment type="caution">
    <text evidence="2">The sequence shown here is derived from an EMBL/GenBank/DDBJ whole genome shotgun (WGS) entry which is preliminary data.</text>
</comment>
<dbReference type="RefSeq" id="WP_192284196.1">
    <property type="nucleotide sequence ID" value="NZ_JBHSTT010000098.1"/>
</dbReference>
<feature type="transmembrane region" description="Helical" evidence="1">
    <location>
        <begin position="455"/>
        <end position="476"/>
    </location>
</feature>
<dbReference type="Proteomes" id="UP001596237">
    <property type="component" value="Unassembled WGS sequence"/>
</dbReference>
<accession>A0ABW1WXJ7</accession>
<feature type="transmembrane region" description="Helical" evidence="1">
    <location>
        <begin position="20"/>
        <end position="42"/>
    </location>
</feature>
<evidence type="ECO:0000313" key="3">
    <source>
        <dbReference type="Proteomes" id="UP001596237"/>
    </source>
</evidence>